<organism evidence="1 2">
    <name type="scientific">Caerostris extrusa</name>
    <name type="common">Bark spider</name>
    <name type="synonym">Caerostris bankana</name>
    <dbReference type="NCBI Taxonomy" id="172846"/>
    <lineage>
        <taxon>Eukaryota</taxon>
        <taxon>Metazoa</taxon>
        <taxon>Ecdysozoa</taxon>
        <taxon>Arthropoda</taxon>
        <taxon>Chelicerata</taxon>
        <taxon>Arachnida</taxon>
        <taxon>Araneae</taxon>
        <taxon>Araneomorphae</taxon>
        <taxon>Entelegynae</taxon>
        <taxon>Araneoidea</taxon>
        <taxon>Araneidae</taxon>
        <taxon>Caerostris</taxon>
    </lineage>
</organism>
<evidence type="ECO:0000313" key="2">
    <source>
        <dbReference type="Proteomes" id="UP001054945"/>
    </source>
</evidence>
<dbReference type="AlphaFoldDB" id="A0AAV4QR47"/>
<accession>A0AAV4QR47</accession>
<protein>
    <submittedName>
        <fullName evidence="1">Uncharacterized protein</fullName>
    </submittedName>
</protein>
<keyword evidence="2" id="KW-1185">Reference proteome</keyword>
<reference evidence="1 2" key="1">
    <citation type="submission" date="2021-06" db="EMBL/GenBank/DDBJ databases">
        <title>Caerostris extrusa draft genome.</title>
        <authorList>
            <person name="Kono N."/>
            <person name="Arakawa K."/>
        </authorList>
    </citation>
    <scope>NUCLEOTIDE SEQUENCE [LARGE SCALE GENOMIC DNA]</scope>
</reference>
<proteinExistence type="predicted"/>
<name>A0AAV4QR47_CAEEX</name>
<evidence type="ECO:0000313" key="1">
    <source>
        <dbReference type="EMBL" id="GIY10806.1"/>
    </source>
</evidence>
<dbReference type="Proteomes" id="UP001054945">
    <property type="component" value="Unassembled WGS sequence"/>
</dbReference>
<comment type="caution">
    <text evidence="1">The sequence shown here is derived from an EMBL/GenBank/DDBJ whole genome shotgun (WGS) entry which is preliminary data.</text>
</comment>
<dbReference type="EMBL" id="BPLR01006564">
    <property type="protein sequence ID" value="GIY10806.1"/>
    <property type="molecule type" value="Genomic_DNA"/>
</dbReference>
<gene>
    <name evidence="1" type="ORF">CEXT_634391</name>
</gene>
<sequence length="76" mass="8974">MFLLPFETPCVSSTKGLWAIFALRYLSAMFYPQWIEKGWPVAYQLRHPSFQVLDISYRDIKEIIHETPIDTHETSL</sequence>